<evidence type="ECO:0000256" key="6">
    <source>
        <dbReference type="ARBA" id="ARBA00048780"/>
    </source>
</evidence>
<dbReference type="GO" id="GO:0008483">
    <property type="term" value="F:transaminase activity"/>
    <property type="evidence" value="ECO:0007669"/>
    <property type="project" value="UniProtKB-KW"/>
</dbReference>
<evidence type="ECO:0000313" key="10">
    <source>
        <dbReference type="EMBL" id="MBN7773343.1"/>
    </source>
</evidence>
<keyword evidence="11" id="KW-1185">Reference proteome</keyword>
<evidence type="ECO:0000256" key="4">
    <source>
        <dbReference type="ARBA" id="ARBA00047175"/>
    </source>
</evidence>
<evidence type="ECO:0000256" key="7">
    <source>
        <dbReference type="ARBA" id="ARBA00052699"/>
    </source>
</evidence>
<organism evidence="10 11">
    <name type="scientific">Clostridium aminobutyricum</name>
    <dbReference type="NCBI Taxonomy" id="33953"/>
    <lineage>
        <taxon>Bacteria</taxon>
        <taxon>Bacillati</taxon>
        <taxon>Bacillota</taxon>
        <taxon>Clostridia</taxon>
        <taxon>Eubacteriales</taxon>
        <taxon>Clostridiaceae</taxon>
        <taxon>Clostridium</taxon>
    </lineage>
</organism>
<keyword evidence="10" id="KW-0808">Transferase</keyword>
<dbReference type="GO" id="GO:0047982">
    <property type="term" value="F:homocysteine desulfhydrase activity"/>
    <property type="evidence" value="ECO:0007669"/>
    <property type="project" value="UniProtKB-EC"/>
</dbReference>
<dbReference type="PANTHER" id="PTHR11808:SF80">
    <property type="entry name" value="CYSTATHIONINE GAMMA-LYASE"/>
    <property type="match status" value="1"/>
</dbReference>
<dbReference type="Gene3D" id="3.90.1150.10">
    <property type="entry name" value="Aspartate Aminotransferase, domain 1"/>
    <property type="match status" value="1"/>
</dbReference>
<feature type="modified residue" description="N6-(pyridoxal phosphate)lysine" evidence="8">
    <location>
        <position position="209"/>
    </location>
</feature>
<evidence type="ECO:0000256" key="1">
    <source>
        <dbReference type="ARBA" id="ARBA00001933"/>
    </source>
</evidence>
<protein>
    <recommendedName>
        <fullName evidence="4">homocysteine desulfhydrase</fullName>
        <ecNumber evidence="4">4.4.1.2</ecNumber>
    </recommendedName>
    <alternativeName>
        <fullName evidence="5">Homocysteine desulfhydrase</fullName>
    </alternativeName>
</protein>
<evidence type="ECO:0000256" key="8">
    <source>
        <dbReference type="PIRSR" id="PIRSR001434-2"/>
    </source>
</evidence>
<comment type="similarity">
    <text evidence="2 9">Belongs to the trans-sulfuration enzymes family.</text>
</comment>
<dbReference type="RefSeq" id="WP_206582164.1">
    <property type="nucleotide sequence ID" value="NZ_JAFJZZ010000002.1"/>
</dbReference>
<evidence type="ECO:0000256" key="9">
    <source>
        <dbReference type="RuleBase" id="RU362118"/>
    </source>
</evidence>
<comment type="caution">
    <text evidence="10">The sequence shown here is derived from an EMBL/GenBank/DDBJ whole genome shotgun (WGS) entry which is preliminary data.</text>
</comment>
<evidence type="ECO:0000256" key="2">
    <source>
        <dbReference type="ARBA" id="ARBA00009077"/>
    </source>
</evidence>
<comment type="catalytic activity">
    <reaction evidence="6">
        <text>L-homocysteine + H2O = 2-oxobutanoate + hydrogen sulfide + NH4(+) + H(+)</text>
        <dbReference type="Rhea" id="RHEA:14501"/>
        <dbReference type="ChEBI" id="CHEBI:15377"/>
        <dbReference type="ChEBI" id="CHEBI:15378"/>
        <dbReference type="ChEBI" id="CHEBI:16763"/>
        <dbReference type="ChEBI" id="CHEBI:28938"/>
        <dbReference type="ChEBI" id="CHEBI:29919"/>
        <dbReference type="ChEBI" id="CHEBI:58199"/>
        <dbReference type="EC" id="4.4.1.2"/>
    </reaction>
    <physiologicalReaction direction="left-to-right" evidence="6">
        <dbReference type="Rhea" id="RHEA:14502"/>
    </physiologicalReaction>
</comment>
<name>A0A939D9S6_CLOAM</name>
<gene>
    <name evidence="10" type="ORF">JYB65_08215</name>
</gene>
<dbReference type="GO" id="GO:0005737">
    <property type="term" value="C:cytoplasm"/>
    <property type="evidence" value="ECO:0007669"/>
    <property type="project" value="TreeGrafter"/>
</dbReference>
<comment type="cofactor">
    <cofactor evidence="1 9">
        <name>pyridoxal 5'-phosphate</name>
        <dbReference type="ChEBI" id="CHEBI:597326"/>
    </cofactor>
</comment>
<dbReference type="CDD" id="cd00614">
    <property type="entry name" value="CGS_like"/>
    <property type="match status" value="1"/>
</dbReference>
<dbReference type="GO" id="GO:0018826">
    <property type="term" value="F:methionine gamma-lyase activity"/>
    <property type="evidence" value="ECO:0007669"/>
    <property type="project" value="UniProtKB-EC"/>
</dbReference>
<dbReference type="PANTHER" id="PTHR11808">
    <property type="entry name" value="TRANS-SULFURATION ENZYME FAMILY MEMBER"/>
    <property type="match status" value="1"/>
</dbReference>
<dbReference type="GO" id="GO:0030170">
    <property type="term" value="F:pyridoxal phosphate binding"/>
    <property type="evidence" value="ECO:0007669"/>
    <property type="project" value="InterPro"/>
</dbReference>
<evidence type="ECO:0000313" key="11">
    <source>
        <dbReference type="Proteomes" id="UP000664545"/>
    </source>
</evidence>
<dbReference type="PIRSF" id="PIRSF001434">
    <property type="entry name" value="CGS"/>
    <property type="match status" value="1"/>
</dbReference>
<dbReference type="InterPro" id="IPR000277">
    <property type="entry name" value="Cys/Met-Metab_PyrdxlP-dep_enz"/>
</dbReference>
<keyword evidence="3 8" id="KW-0663">Pyridoxal phosphate</keyword>
<dbReference type="Proteomes" id="UP000664545">
    <property type="component" value="Unassembled WGS sequence"/>
</dbReference>
<dbReference type="Gene3D" id="3.40.640.10">
    <property type="entry name" value="Type I PLP-dependent aspartate aminotransferase-like (Major domain)"/>
    <property type="match status" value="1"/>
</dbReference>
<accession>A0A939D9S6</accession>
<reference evidence="10" key="1">
    <citation type="submission" date="2021-02" db="EMBL/GenBank/DDBJ databases">
        <title>Abyssanaerobacter marinus gen.nov., sp., nov, anaerobic bacterium isolated from the Onnuri vent field of Indian Ocean and suggestion of Mogibacteriaceae fam. nov., and proposal of reclassification of ambiguous this family's genus member.</title>
        <authorList>
            <person name="Kim Y.J."/>
            <person name="Yang J.-A."/>
        </authorList>
    </citation>
    <scope>NUCLEOTIDE SEQUENCE</scope>
    <source>
        <strain evidence="10">DSM 2634</strain>
    </source>
</reference>
<dbReference type="FunFam" id="3.40.640.10:FF:000046">
    <property type="entry name" value="Cystathionine gamma-lyase"/>
    <property type="match status" value="1"/>
</dbReference>
<dbReference type="SUPFAM" id="SSF53383">
    <property type="entry name" value="PLP-dependent transferases"/>
    <property type="match status" value="1"/>
</dbReference>
<comment type="catalytic activity">
    <reaction evidence="7">
        <text>L-methionine + H2O = methanethiol + 2-oxobutanoate + NH4(+)</text>
        <dbReference type="Rhea" id="RHEA:23800"/>
        <dbReference type="ChEBI" id="CHEBI:15377"/>
        <dbReference type="ChEBI" id="CHEBI:16007"/>
        <dbReference type="ChEBI" id="CHEBI:16763"/>
        <dbReference type="ChEBI" id="CHEBI:28938"/>
        <dbReference type="ChEBI" id="CHEBI:57844"/>
        <dbReference type="EC" id="4.4.1.11"/>
    </reaction>
    <physiologicalReaction direction="left-to-right" evidence="7">
        <dbReference type="Rhea" id="RHEA:23801"/>
    </physiologicalReaction>
</comment>
<dbReference type="EC" id="4.4.1.2" evidence="4"/>
<evidence type="ECO:0000256" key="3">
    <source>
        <dbReference type="ARBA" id="ARBA00022898"/>
    </source>
</evidence>
<dbReference type="InterPro" id="IPR015422">
    <property type="entry name" value="PyrdxlP-dep_Trfase_small"/>
</dbReference>
<dbReference type="InterPro" id="IPR054542">
    <property type="entry name" value="Cys_met_metab_PP"/>
</dbReference>
<evidence type="ECO:0000256" key="5">
    <source>
        <dbReference type="ARBA" id="ARBA00047199"/>
    </source>
</evidence>
<keyword evidence="10" id="KW-0032">Aminotransferase</keyword>
<dbReference type="EMBL" id="JAFJZZ010000002">
    <property type="protein sequence ID" value="MBN7773343.1"/>
    <property type="molecule type" value="Genomic_DNA"/>
</dbReference>
<dbReference type="AlphaFoldDB" id="A0A939D9S6"/>
<dbReference type="InterPro" id="IPR015424">
    <property type="entry name" value="PyrdxlP-dep_Trfase"/>
</dbReference>
<dbReference type="GO" id="GO:0019346">
    <property type="term" value="P:transsulfuration"/>
    <property type="evidence" value="ECO:0007669"/>
    <property type="project" value="InterPro"/>
</dbReference>
<proteinExistence type="inferred from homology"/>
<sequence>MLDKTNVSFLTKCVHAGNEIDRETGAIRRPLTMANSYRLPEDASNLNWSDSSQLIYTRNTSANQIYLQEKLAALEEGEDCVVLGSGVSALAGVFFTFLDQDSHIICSNVSYIAVYRLLQEYFPAKFGIKTSLVDTANLDEIRKSIQPNTKIIHIETPGNPTTRVSDIEEISKIAKKAGALLTVDSTFASPYLQKPLALGADLVIHSLTKYINGHGDAMGGAVIGRKALIDKIKNQAMVNLGGVISPFNAWMIMRGVVTLPLRMKQHSESALKIAHFLENNPSVRFVAYPGLESHPQHAIATKQMTMFSGVISFGLKADAQTHNRFINALELIIPAVSIGHDESLIVYVGPTDERNHFYPEEFKEGHLRFSVGLESADDIIRDLKQALVQCGLKAE</sequence>
<dbReference type="InterPro" id="IPR015421">
    <property type="entry name" value="PyrdxlP-dep_Trfase_major"/>
</dbReference>
<dbReference type="Pfam" id="PF01053">
    <property type="entry name" value="Cys_Met_Meta_PP"/>
    <property type="match status" value="1"/>
</dbReference>
<dbReference type="PROSITE" id="PS00868">
    <property type="entry name" value="CYS_MET_METAB_PP"/>
    <property type="match status" value="1"/>
</dbReference>